<comment type="caution">
    <text evidence="2">The sequence shown here is derived from an EMBL/GenBank/DDBJ whole genome shotgun (WGS) entry which is preliminary data.</text>
</comment>
<evidence type="ECO:0000313" key="3">
    <source>
        <dbReference type="Proteomes" id="UP001629249"/>
    </source>
</evidence>
<keyword evidence="1" id="KW-0812">Transmembrane</keyword>
<sequence length="132" mass="13748">MLTFVFGAPIVIVDTMGGTMTDFIIMQVVNIAGFIVTANLSVPIAERFGTENVISLGTTLAAISALALLAYGITGGMNTSMLPVLFTPMAIGFGLRGPTGFYRGIVASGSNSARGSALIVFFIFTMTARSVR</sequence>
<dbReference type="RefSeq" id="WP_408331268.1">
    <property type="nucleotide sequence ID" value="NZ_JAQQFH010000019.1"/>
</dbReference>
<feature type="transmembrane region" description="Helical" evidence="1">
    <location>
        <begin position="23"/>
        <end position="42"/>
    </location>
</feature>
<gene>
    <name evidence="2" type="ORF">PQR66_38115</name>
</gene>
<dbReference type="Gene3D" id="1.20.1720.10">
    <property type="entry name" value="Multidrug resistance protein D"/>
    <property type="match status" value="1"/>
</dbReference>
<organism evidence="2 3">
    <name type="scientific">Paraburkholderia agricolaris</name>
    <dbReference type="NCBI Taxonomy" id="2152888"/>
    <lineage>
        <taxon>Bacteria</taxon>
        <taxon>Pseudomonadati</taxon>
        <taxon>Pseudomonadota</taxon>
        <taxon>Betaproteobacteria</taxon>
        <taxon>Burkholderiales</taxon>
        <taxon>Burkholderiaceae</taxon>
        <taxon>Paraburkholderia</taxon>
    </lineage>
</organism>
<accession>A0ABW9A3G2</accession>
<reference evidence="2 3" key="1">
    <citation type="journal article" date="2024" name="Chem. Sci.">
        <title>Discovery of megapolipeptins by genome mining of a Burkholderiales bacteria collection.</title>
        <authorList>
            <person name="Paulo B.S."/>
            <person name="Recchia M.J.J."/>
            <person name="Lee S."/>
            <person name="Fergusson C.H."/>
            <person name="Romanowski S.B."/>
            <person name="Hernandez A."/>
            <person name="Krull N."/>
            <person name="Liu D.Y."/>
            <person name="Cavanagh H."/>
            <person name="Bos A."/>
            <person name="Gray C.A."/>
            <person name="Murphy B.T."/>
            <person name="Linington R.G."/>
            <person name="Eustaquio A.S."/>
        </authorList>
    </citation>
    <scope>NUCLEOTIDE SEQUENCE [LARGE SCALE GENOMIC DNA]</scope>
    <source>
        <strain evidence="2 3">RL16-012-BIC-B</strain>
    </source>
</reference>
<name>A0ABW9A3G2_9BURK</name>
<protein>
    <submittedName>
        <fullName evidence="2">Uncharacterized protein</fullName>
    </submittedName>
</protein>
<proteinExistence type="predicted"/>
<keyword evidence="1" id="KW-1133">Transmembrane helix</keyword>
<evidence type="ECO:0000256" key="1">
    <source>
        <dbReference type="SAM" id="Phobius"/>
    </source>
</evidence>
<evidence type="ECO:0000313" key="2">
    <source>
        <dbReference type="EMBL" id="MFL9888888.1"/>
    </source>
</evidence>
<dbReference type="EMBL" id="JAQQFN010000052">
    <property type="protein sequence ID" value="MFL9888888.1"/>
    <property type="molecule type" value="Genomic_DNA"/>
</dbReference>
<dbReference type="Proteomes" id="UP001629249">
    <property type="component" value="Unassembled WGS sequence"/>
</dbReference>
<keyword evidence="3" id="KW-1185">Reference proteome</keyword>
<keyword evidence="1" id="KW-0472">Membrane</keyword>
<feature type="transmembrane region" description="Helical" evidence="1">
    <location>
        <begin position="54"/>
        <end position="73"/>
    </location>
</feature>